<sequence length="332" mass="34843">MGLDECLTKGTDVKTARLLSVGTLACVVLAASLLSGCTAAATTSQSAGKTPAAQTPVSGDFAGTVPIGDGRGLYLRCAGTGSPTVVLESGIHDSSDPWAISETKPPLPKALAVFPALAKRTHVCMYDRPGTIRYANPAALTTRSTPVPMPRTLPSMVSDLHALLTSAKIPGPYVLVGHSYGGMIVRLFAQTHPKDVAGLVLVDAFGTTIEQLFGSQWDRYIELLNQPGTALDTKAGFETVDVNGAILAIDQAPPLPAVPLAVLSKTAPFATAEGVPSDLTETLERVWPQVQDALVDLEPQTPHVFATGSDHYVQINDPDLVTSMVELVIARR</sequence>
<dbReference type="SUPFAM" id="SSF53474">
    <property type="entry name" value="alpha/beta-Hydrolases"/>
    <property type="match status" value="1"/>
</dbReference>
<keyword evidence="3" id="KW-1185">Reference proteome</keyword>
<evidence type="ECO:0000313" key="3">
    <source>
        <dbReference type="Proteomes" id="UP001500731"/>
    </source>
</evidence>
<accession>A0ABP8PMG6</accession>
<feature type="domain" description="AB hydrolase-1" evidence="1">
    <location>
        <begin position="83"/>
        <end position="204"/>
    </location>
</feature>
<dbReference type="PANTHER" id="PTHR43798">
    <property type="entry name" value="MONOACYLGLYCEROL LIPASE"/>
    <property type="match status" value="1"/>
</dbReference>
<dbReference type="InterPro" id="IPR029058">
    <property type="entry name" value="AB_hydrolase_fold"/>
</dbReference>
<dbReference type="InterPro" id="IPR000073">
    <property type="entry name" value="AB_hydrolase_1"/>
</dbReference>
<dbReference type="InterPro" id="IPR050266">
    <property type="entry name" value="AB_hydrolase_sf"/>
</dbReference>
<reference evidence="3" key="1">
    <citation type="journal article" date="2019" name="Int. J. Syst. Evol. Microbiol.">
        <title>The Global Catalogue of Microorganisms (GCM) 10K type strain sequencing project: providing services to taxonomists for standard genome sequencing and annotation.</title>
        <authorList>
            <consortium name="The Broad Institute Genomics Platform"/>
            <consortium name="The Broad Institute Genome Sequencing Center for Infectious Disease"/>
            <person name="Wu L."/>
            <person name="Ma J."/>
        </authorList>
    </citation>
    <scope>NUCLEOTIDE SEQUENCE [LARGE SCALE GENOMIC DNA]</scope>
    <source>
        <strain evidence="3">JCM 17839</strain>
    </source>
</reference>
<dbReference type="EMBL" id="BAABGP010000019">
    <property type="protein sequence ID" value="GAA4488991.1"/>
    <property type="molecule type" value="Genomic_DNA"/>
</dbReference>
<dbReference type="Pfam" id="PF00561">
    <property type="entry name" value="Abhydrolase_1"/>
    <property type="match status" value="1"/>
</dbReference>
<proteinExistence type="predicted"/>
<evidence type="ECO:0000259" key="1">
    <source>
        <dbReference type="Pfam" id="PF00561"/>
    </source>
</evidence>
<keyword evidence="2" id="KW-0378">Hydrolase</keyword>
<organism evidence="2 3">
    <name type="scientific">Microbacterium panaciterrae</name>
    <dbReference type="NCBI Taxonomy" id="985759"/>
    <lineage>
        <taxon>Bacteria</taxon>
        <taxon>Bacillati</taxon>
        <taxon>Actinomycetota</taxon>
        <taxon>Actinomycetes</taxon>
        <taxon>Micrococcales</taxon>
        <taxon>Microbacteriaceae</taxon>
        <taxon>Microbacterium</taxon>
    </lineage>
</organism>
<dbReference type="GO" id="GO:0016787">
    <property type="term" value="F:hydrolase activity"/>
    <property type="evidence" value="ECO:0007669"/>
    <property type="project" value="UniProtKB-KW"/>
</dbReference>
<dbReference type="PANTHER" id="PTHR43798:SF33">
    <property type="entry name" value="HYDROLASE, PUTATIVE (AFU_ORTHOLOGUE AFUA_2G14860)-RELATED"/>
    <property type="match status" value="1"/>
</dbReference>
<comment type="caution">
    <text evidence="2">The sequence shown here is derived from an EMBL/GenBank/DDBJ whole genome shotgun (WGS) entry which is preliminary data.</text>
</comment>
<gene>
    <name evidence="2" type="ORF">GCM10023171_29380</name>
</gene>
<dbReference type="Proteomes" id="UP001500731">
    <property type="component" value="Unassembled WGS sequence"/>
</dbReference>
<evidence type="ECO:0000313" key="2">
    <source>
        <dbReference type="EMBL" id="GAA4488991.1"/>
    </source>
</evidence>
<dbReference type="Gene3D" id="3.40.50.1820">
    <property type="entry name" value="alpha/beta hydrolase"/>
    <property type="match status" value="1"/>
</dbReference>
<protein>
    <submittedName>
        <fullName evidence="2">Alpha/beta hydrolase</fullName>
    </submittedName>
</protein>
<name>A0ABP8PMG6_9MICO</name>